<dbReference type="GeneID" id="40143517"/>
<evidence type="ECO:0000313" key="3">
    <source>
        <dbReference type="EMBL" id="QCB16470.1"/>
    </source>
</evidence>
<dbReference type="GO" id="GO:0004519">
    <property type="term" value="F:endonuclease activity"/>
    <property type="evidence" value="ECO:0007669"/>
    <property type="project" value="InterPro"/>
</dbReference>
<keyword evidence="3" id="KW-0496">Mitochondrion</keyword>
<evidence type="ECO:0000256" key="1">
    <source>
        <dbReference type="ARBA" id="ARBA00002670"/>
    </source>
</evidence>
<geneLocation type="mitochondrion" evidence="3"/>
<organism evidence="3">
    <name type="scientific">Armillaria solidipes</name>
    <dbReference type="NCBI Taxonomy" id="1076256"/>
    <lineage>
        <taxon>Eukaryota</taxon>
        <taxon>Fungi</taxon>
        <taxon>Dikarya</taxon>
        <taxon>Basidiomycota</taxon>
        <taxon>Agaricomycotina</taxon>
        <taxon>Agaricomycetes</taxon>
        <taxon>Agaricomycetidae</taxon>
        <taxon>Agaricales</taxon>
        <taxon>Marasmiineae</taxon>
        <taxon>Physalacriaceae</taxon>
        <taxon>Armillaria</taxon>
    </lineage>
</organism>
<dbReference type="InterPro" id="IPR004860">
    <property type="entry name" value="LAGLIDADG_dom"/>
</dbReference>
<dbReference type="Pfam" id="PF03161">
    <property type="entry name" value="LAGLIDADG_2"/>
    <property type="match status" value="1"/>
</dbReference>
<sequence>MINISKIFFADLQILKFSNTVDYTLSACSLNIITRKPSNSIDEIKQIIFGSLLGDANLELPPRGLNARFGFIQSNKYESYFLFVLDIFSPFCSSSYRSYSYLDKRTGKIYSSFRFWTKALPLFTEFFEQFYVNGIKVVPADLSLLTPLALAHLIMQDGSFSTSKGLYLCTDSFTPEDSIRLAHYINKKFDLKTTNPKAPGNKGSLRIYISATSMENLRALVKPYMHSTMLYKLGQ</sequence>
<dbReference type="EMBL" id="MH660713">
    <property type="protein sequence ID" value="QCB16470.1"/>
    <property type="molecule type" value="Genomic_DNA"/>
</dbReference>
<dbReference type="InterPro" id="IPR027434">
    <property type="entry name" value="Homing_endonucl"/>
</dbReference>
<name>A0A4D6FF40_9AGAR</name>
<comment type="function">
    <text evidence="1">Mitochondrial DNA endonuclease involved in intron homing.</text>
</comment>
<accession>A0A4D6FF40</accession>
<gene>
    <name evidence="3" type="primary">oi5cox1</name>
</gene>
<proteinExistence type="predicted"/>
<dbReference type="AlphaFoldDB" id="A0A4D6FF40"/>
<reference evidence="3" key="1">
    <citation type="journal article" date="2019" name="BMC Genomics">
        <title>Mobile genetic elements explain size variation in the mitochondrial genomes of four closely-related Armillaria species.</title>
        <authorList>
            <person name="Kolesnikova A.I."/>
            <person name="Putintseva Y.A."/>
            <person name="Simonov E.P."/>
            <person name="Biriukov V.V."/>
            <person name="Oreshkova N.V."/>
            <person name="Pavlov I.N."/>
            <person name="Sharov V.V."/>
            <person name="Kuzmin D.A."/>
            <person name="Anderson J.B."/>
            <person name="Krutovsky K.V."/>
        </authorList>
    </citation>
    <scope>NUCLEOTIDE SEQUENCE</scope>
</reference>
<feature type="domain" description="Homing endonuclease LAGLIDADG" evidence="2">
    <location>
        <begin position="46"/>
        <end position="217"/>
    </location>
</feature>
<dbReference type="SUPFAM" id="SSF55608">
    <property type="entry name" value="Homing endonucleases"/>
    <property type="match status" value="1"/>
</dbReference>
<protein>
    <recommendedName>
        <fullName evidence="2">Homing endonuclease LAGLIDADG domain-containing protein</fullName>
    </recommendedName>
</protein>
<dbReference type="RefSeq" id="YP_009631690.1">
    <property type="nucleotide sequence ID" value="NC_042231.1"/>
</dbReference>
<evidence type="ECO:0000259" key="2">
    <source>
        <dbReference type="Pfam" id="PF03161"/>
    </source>
</evidence>
<dbReference type="Gene3D" id="3.10.28.10">
    <property type="entry name" value="Homing endonucleases"/>
    <property type="match status" value="2"/>
</dbReference>